<evidence type="ECO:0000256" key="2">
    <source>
        <dbReference type="ARBA" id="ARBA00034247"/>
    </source>
</evidence>
<feature type="transmembrane region" description="Helical" evidence="3">
    <location>
        <begin position="168"/>
        <end position="186"/>
    </location>
</feature>
<keyword evidence="3" id="KW-1133">Transmembrane helix</keyword>
<name>A0ABV3QGR5_9GAMM</name>
<dbReference type="InterPro" id="IPR043128">
    <property type="entry name" value="Rev_trsase/Diguanyl_cyclase"/>
</dbReference>
<sequence>MQESEDSYVRVAVLIMLWLALFASICATLIHWLGPVHRTMDLIIPPTASMMFGGLIVALMRRPWWLQAIVQVALVVAALALIAPAWFYTLHAVSTPGMRLIDVLPPVPSLFVMLLVMVMIFIPGRRAFVLALLCWLLIALPVLVYLALHPREMWMPRGIDLLMAYGPVSIMVVVLLPVQRGLAGTIRRMASERARMEVMLHRDPLTGIHNRRLGERVLRDLFNGAHAAGLIMLDMDGFKAINDTHGHPVGDRVLQAVAGRCKALLREDECISRWGGEEFLVIVPGIDAAGLHMVAERLQMAIARLPVAPVLRVTASFGATMIDGADNFDTVLQRVDRALYAAKEQGGNCVVLVTAGLAAAGVLAPG</sequence>
<keyword evidence="5" id="KW-0808">Transferase</keyword>
<keyword evidence="6" id="KW-1185">Reference proteome</keyword>
<evidence type="ECO:0000259" key="4">
    <source>
        <dbReference type="PROSITE" id="PS50887"/>
    </source>
</evidence>
<feature type="transmembrane region" description="Helical" evidence="3">
    <location>
        <begin position="42"/>
        <end position="60"/>
    </location>
</feature>
<dbReference type="PROSITE" id="PS50887">
    <property type="entry name" value="GGDEF"/>
    <property type="match status" value="1"/>
</dbReference>
<feature type="transmembrane region" description="Helical" evidence="3">
    <location>
        <begin position="7"/>
        <end position="30"/>
    </location>
</feature>
<evidence type="ECO:0000256" key="1">
    <source>
        <dbReference type="ARBA" id="ARBA00012528"/>
    </source>
</evidence>
<dbReference type="Pfam" id="PF00990">
    <property type="entry name" value="GGDEF"/>
    <property type="match status" value="1"/>
</dbReference>
<organism evidence="5 6">
    <name type="scientific">Rhodanobacter lycopersici</name>
    <dbReference type="NCBI Taxonomy" id="3162487"/>
    <lineage>
        <taxon>Bacteria</taxon>
        <taxon>Pseudomonadati</taxon>
        <taxon>Pseudomonadota</taxon>
        <taxon>Gammaproteobacteria</taxon>
        <taxon>Lysobacterales</taxon>
        <taxon>Rhodanobacteraceae</taxon>
        <taxon>Rhodanobacter</taxon>
    </lineage>
</organism>
<feature type="transmembrane region" description="Helical" evidence="3">
    <location>
        <begin position="129"/>
        <end position="148"/>
    </location>
</feature>
<dbReference type="InterPro" id="IPR050469">
    <property type="entry name" value="Diguanylate_Cyclase"/>
</dbReference>
<evidence type="ECO:0000313" key="6">
    <source>
        <dbReference type="Proteomes" id="UP001556220"/>
    </source>
</evidence>
<dbReference type="SUPFAM" id="SSF55073">
    <property type="entry name" value="Nucleotide cyclase"/>
    <property type="match status" value="1"/>
</dbReference>
<dbReference type="PANTHER" id="PTHR45138">
    <property type="entry name" value="REGULATORY COMPONENTS OF SENSORY TRANSDUCTION SYSTEM"/>
    <property type="match status" value="1"/>
</dbReference>
<keyword evidence="3" id="KW-0812">Transmembrane</keyword>
<dbReference type="PANTHER" id="PTHR45138:SF9">
    <property type="entry name" value="DIGUANYLATE CYCLASE DGCM-RELATED"/>
    <property type="match status" value="1"/>
</dbReference>
<feature type="transmembrane region" description="Helical" evidence="3">
    <location>
        <begin position="103"/>
        <end position="122"/>
    </location>
</feature>
<reference evidence="5 6" key="1">
    <citation type="submission" date="2024-06" db="EMBL/GenBank/DDBJ databases">
        <authorList>
            <person name="Woo H."/>
        </authorList>
    </citation>
    <scope>NUCLEOTIDE SEQUENCE [LARGE SCALE GENOMIC DNA]</scope>
    <source>
        <strain evidence="5 6">Si-c</strain>
    </source>
</reference>
<feature type="domain" description="GGDEF" evidence="4">
    <location>
        <begin position="226"/>
        <end position="355"/>
    </location>
</feature>
<dbReference type="InterPro" id="IPR000160">
    <property type="entry name" value="GGDEF_dom"/>
</dbReference>
<evidence type="ECO:0000256" key="3">
    <source>
        <dbReference type="SAM" id="Phobius"/>
    </source>
</evidence>
<dbReference type="NCBIfam" id="TIGR00254">
    <property type="entry name" value="GGDEF"/>
    <property type="match status" value="1"/>
</dbReference>
<comment type="catalytic activity">
    <reaction evidence="2">
        <text>2 GTP = 3',3'-c-di-GMP + 2 diphosphate</text>
        <dbReference type="Rhea" id="RHEA:24898"/>
        <dbReference type="ChEBI" id="CHEBI:33019"/>
        <dbReference type="ChEBI" id="CHEBI:37565"/>
        <dbReference type="ChEBI" id="CHEBI:58805"/>
        <dbReference type="EC" id="2.7.7.65"/>
    </reaction>
</comment>
<dbReference type="CDD" id="cd01949">
    <property type="entry name" value="GGDEF"/>
    <property type="match status" value="1"/>
</dbReference>
<dbReference type="InterPro" id="IPR029787">
    <property type="entry name" value="Nucleotide_cyclase"/>
</dbReference>
<gene>
    <name evidence="5" type="ORF">ABQJ54_14680</name>
</gene>
<keyword evidence="3" id="KW-0472">Membrane</keyword>
<keyword evidence="5" id="KW-0548">Nucleotidyltransferase</keyword>
<comment type="caution">
    <text evidence="5">The sequence shown here is derived from an EMBL/GenBank/DDBJ whole genome shotgun (WGS) entry which is preliminary data.</text>
</comment>
<feature type="transmembrane region" description="Helical" evidence="3">
    <location>
        <begin position="72"/>
        <end position="91"/>
    </location>
</feature>
<dbReference type="Gene3D" id="3.30.70.270">
    <property type="match status" value="1"/>
</dbReference>
<dbReference type="EMBL" id="JBFOHK010000004">
    <property type="protein sequence ID" value="MEW9573000.1"/>
    <property type="molecule type" value="Genomic_DNA"/>
</dbReference>
<dbReference type="RefSeq" id="WP_367855060.1">
    <property type="nucleotide sequence ID" value="NZ_JBFOHK010000004.1"/>
</dbReference>
<dbReference type="SMART" id="SM00267">
    <property type="entry name" value="GGDEF"/>
    <property type="match status" value="1"/>
</dbReference>
<dbReference type="GO" id="GO:0052621">
    <property type="term" value="F:diguanylate cyclase activity"/>
    <property type="evidence" value="ECO:0007669"/>
    <property type="project" value="UniProtKB-EC"/>
</dbReference>
<accession>A0ABV3QGR5</accession>
<dbReference type="EC" id="2.7.7.65" evidence="1"/>
<dbReference type="Proteomes" id="UP001556220">
    <property type="component" value="Unassembled WGS sequence"/>
</dbReference>
<protein>
    <recommendedName>
        <fullName evidence="1">diguanylate cyclase</fullName>
        <ecNumber evidence="1">2.7.7.65</ecNumber>
    </recommendedName>
</protein>
<evidence type="ECO:0000313" key="5">
    <source>
        <dbReference type="EMBL" id="MEW9573000.1"/>
    </source>
</evidence>
<proteinExistence type="predicted"/>